<dbReference type="RefSeq" id="WP_241596991.1">
    <property type="nucleotide sequence ID" value="NZ_JAKVIN010000001.1"/>
</dbReference>
<evidence type="ECO:0000313" key="1">
    <source>
        <dbReference type="EMBL" id="MCJ8148098.1"/>
    </source>
</evidence>
<sequence length="50" mass="5987">MLKQFKNIARALRVPSAEERESAYLNGAIDRIDLEYRQRQIDRGLFRKSY</sequence>
<dbReference type="EMBL" id="JAKVIN010000001">
    <property type="protein sequence ID" value="MCJ8148098.1"/>
    <property type="molecule type" value="Genomic_DNA"/>
</dbReference>
<dbReference type="Proteomes" id="UP001201844">
    <property type="component" value="Unassembled WGS sequence"/>
</dbReference>
<gene>
    <name evidence="1" type="ORF">MKI86_03010</name>
</gene>
<proteinExistence type="predicted"/>
<accession>A0ABT0CHN1</accession>
<organism evidence="1 2">
    <name type="scientific">Shinella sedimenti</name>
    <dbReference type="NCBI Taxonomy" id="2919913"/>
    <lineage>
        <taxon>Bacteria</taxon>
        <taxon>Pseudomonadati</taxon>
        <taxon>Pseudomonadota</taxon>
        <taxon>Alphaproteobacteria</taxon>
        <taxon>Hyphomicrobiales</taxon>
        <taxon>Rhizobiaceae</taxon>
        <taxon>Shinella</taxon>
    </lineage>
</organism>
<dbReference type="InterPro" id="IPR021946">
    <property type="entry name" value="DUF3563"/>
</dbReference>
<evidence type="ECO:0000313" key="2">
    <source>
        <dbReference type="Proteomes" id="UP001201844"/>
    </source>
</evidence>
<keyword evidence="2" id="KW-1185">Reference proteome</keyword>
<comment type="caution">
    <text evidence="1">The sequence shown here is derived from an EMBL/GenBank/DDBJ whole genome shotgun (WGS) entry which is preliminary data.</text>
</comment>
<protein>
    <submittedName>
        <fullName evidence="1">DUF3563 domain-containing protein</fullName>
    </submittedName>
</protein>
<reference evidence="1 2" key="1">
    <citation type="submission" date="2022-02" db="EMBL/GenBank/DDBJ databases">
        <title>Shinella B3.7 sp. nov., isolated from Sediment (Zhairuo Island).</title>
        <authorList>
            <person name="Chen G."/>
        </authorList>
    </citation>
    <scope>NUCLEOTIDE SEQUENCE [LARGE SCALE GENOMIC DNA]</scope>
    <source>
        <strain evidence="1 2">B3.7</strain>
    </source>
</reference>
<name>A0ABT0CHN1_9HYPH</name>
<dbReference type="Pfam" id="PF12086">
    <property type="entry name" value="DUF3563"/>
    <property type="match status" value="1"/>
</dbReference>